<keyword evidence="1 2" id="KW-0238">DNA-binding</keyword>
<dbReference type="PANTHER" id="PTHR30055:SF231">
    <property type="entry name" value="TRANSCRIPTIONAL REGULATORY PROTEIN (PROBABLY DEOR-FAMILY)-RELATED"/>
    <property type="match status" value="1"/>
</dbReference>
<feature type="DNA-binding region" description="H-T-H motif" evidence="2">
    <location>
        <begin position="50"/>
        <end position="69"/>
    </location>
</feature>
<organism evidence="5 6">
    <name type="scientific">Stutzerimonas stutzeri (strain A1501)</name>
    <name type="common">Pseudomonas stutzeri</name>
    <dbReference type="NCBI Taxonomy" id="379731"/>
    <lineage>
        <taxon>Bacteria</taxon>
        <taxon>Pseudomonadati</taxon>
        <taxon>Pseudomonadota</taxon>
        <taxon>Gammaproteobacteria</taxon>
        <taxon>Pseudomonadales</taxon>
        <taxon>Pseudomonadaceae</taxon>
        <taxon>Stutzerimonas</taxon>
    </lineage>
</organism>
<dbReference type="PANTHER" id="PTHR30055">
    <property type="entry name" value="HTH-TYPE TRANSCRIPTIONAL REGULATOR RUTR"/>
    <property type="match status" value="1"/>
</dbReference>
<reference evidence="5 6" key="1">
    <citation type="journal article" date="2008" name="Proc. Natl. Acad. Sci. U.S.A.">
        <title>Nitrogen fixation island and rhizosphere competence traits in the genome of root-associated Pseudomonas stutzeri A1501.</title>
        <authorList>
            <person name="Yan Y."/>
            <person name="Yang J."/>
            <person name="Dou Y."/>
            <person name="Chen M."/>
            <person name="Ping S."/>
            <person name="Peng J."/>
            <person name="Lu W."/>
            <person name="Zhang W."/>
            <person name="Yao Z."/>
            <person name="Li H."/>
            <person name="Liu W."/>
            <person name="He S."/>
            <person name="Geng L."/>
            <person name="Zhang X."/>
            <person name="Yang F."/>
            <person name="Yu H."/>
            <person name="Zhan Y."/>
            <person name="Li D."/>
            <person name="Lin Z."/>
            <person name="Wang Y."/>
            <person name="Elmerich C."/>
            <person name="Lin M."/>
            <person name="Jin Q."/>
        </authorList>
    </citation>
    <scope>NUCLEOTIDE SEQUENCE [LARGE SCALE GENOMIC DNA]</scope>
    <source>
        <strain evidence="5 6">A1501</strain>
    </source>
</reference>
<dbReference type="InterPro" id="IPR009057">
    <property type="entry name" value="Homeodomain-like_sf"/>
</dbReference>
<dbReference type="RefSeq" id="WP_011911852.1">
    <property type="nucleotide sequence ID" value="NC_009434.1"/>
</dbReference>
<dbReference type="HOGENOM" id="CLU_069356_21_0_6"/>
<dbReference type="EMBL" id="CP000304">
    <property type="protein sequence ID" value="ABP78326.1"/>
    <property type="molecule type" value="Genomic_DNA"/>
</dbReference>
<dbReference type="eggNOG" id="COG3226">
    <property type="taxonomic scope" value="Bacteria"/>
</dbReference>
<dbReference type="PROSITE" id="PS50977">
    <property type="entry name" value="HTH_TETR_2"/>
    <property type="match status" value="1"/>
</dbReference>
<name>A4VH75_STUS1</name>
<protein>
    <recommendedName>
        <fullName evidence="4">HTH tetR-type domain-containing protein</fullName>
    </recommendedName>
</protein>
<evidence type="ECO:0000259" key="4">
    <source>
        <dbReference type="PROSITE" id="PS50977"/>
    </source>
</evidence>
<dbReference type="InterPro" id="IPR050109">
    <property type="entry name" value="HTH-type_TetR-like_transc_reg"/>
</dbReference>
<dbReference type="Pfam" id="PF17940">
    <property type="entry name" value="TetR_C_31"/>
    <property type="match status" value="1"/>
</dbReference>
<dbReference type="KEGG" id="psa:PST_0620"/>
<dbReference type="InterPro" id="IPR041583">
    <property type="entry name" value="TetR_C_31"/>
</dbReference>
<feature type="region of interest" description="Disordered" evidence="3">
    <location>
        <begin position="1"/>
        <end position="22"/>
    </location>
</feature>
<dbReference type="Proteomes" id="UP000000233">
    <property type="component" value="Chromosome"/>
</dbReference>
<keyword evidence="6" id="KW-1185">Reference proteome</keyword>
<evidence type="ECO:0000256" key="2">
    <source>
        <dbReference type="PROSITE-ProRule" id="PRU00335"/>
    </source>
</evidence>
<evidence type="ECO:0000313" key="5">
    <source>
        <dbReference type="EMBL" id="ABP78326.1"/>
    </source>
</evidence>
<sequence length="220" mass="24005">MSKPSNDDFGARSKLNRAPANLTQRGAERRDALLAAALRIIVKDGPGSVTFRTVVAEAKASHGSVAYYFGTREELIREAMVLVANRNIEALAKMLREFESTPIELASLATTIAHHSTQQMIEDRSMGITIIELHLAAARYPELRPVLHDWGRAYARIIHTVLANLGSSDPNADAALLINTINGHVIGQLALQRSNFESAILRPAIFRLLTAISSSTELAE</sequence>
<dbReference type="InterPro" id="IPR001647">
    <property type="entry name" value="HTH_TetR"/>
</dbReference>
<gene>
    <name evidence="5" type="ordered locus">PST_0620</name>
</gene>
<accession>A4VH75</accession>
<proteinExistence type="predicted"/>
<feature type="compositionally biased region" description="Basic and acidic residues" evidence="3">
    <location>
        <begin position="1"/>
        <end position="11"/>
    </location>
</feature>
<evidence type="ECO:0000256" key="1">
    <source>
        <dbReference type="ARBA" id="ARBA00023125"/>
    </source>
</evidence>
<evidence type="ECO:0000256" key="3">
    <source>
        <dbReference type="SAM" id="MobiDB-lite"/>
    </source>
</evidence>
<feature type="domain" description="HTH tetR-type" evidence="4">
    <location>
        <begin position="27"/>
        <end position="87"/>
    </location>
</feature>
<dbReference type="Pfam" id="PF00440">
    <property type="entry name" value="TetR_N"/>
    <property type="match status" value="1"/>
</dbReference>
<dbReference type="AlphaFoldDB" id="A4VH75"/>
<evidence type="ECO:0000313" key="6">
    <source>
        <dbReference type="Proteomes" id="UP000000233"/>
    </source>
</evidence>
<dbReference type="SUPFAM" id="SSF46689">
    <property type="entry name" value="Homeodomain-like"/>
    <property type="match status" value="1"/>
</dbReference>
<dbReference type="GO" id="GO:0003700">
    <property type="term" value="F:DNA-binding transcription factor activity"/>
    <property type="evidence" value="ECO:0007669"/>
    <property type="project" value="TreeGrafter"/>
</dbReference>
<dbReference type="GO" id="GO:0000976">
    <property type="term" value="F:transcription cis-regulatory region binding"/>
    <property type="evidence" value="ECO:0007669"/>
    <property type="project" value="TreeGrafter"/>
</dbReference>
<dbReference type="Gene3D" id="1.10.357.10">
    <property type="entry name" value="Tetracycline Repressor, domain 2"/>
    <property type="match status" value="1"/>
</dbReference>